<protein>
    <submittedName>
        <fullName evidence="2">Uncharacterized protein</fullName>
    </submittedName>
</protein>
<dbReference type="EMBL" id="BAAAMJ010000009">
    <property type="protein sequence ID" value="GAA1902080.1"/>
    <property type="molecule type" value="Genomic_DNA"/>
</dbReference>
<evidence type="ECO:0000313" key="3">
    <source>
        <dbReference type="Proteomes" id="UP001501303"/>
    </source>
</evidence>
<reference evidence="3" key="1">
    <citation type="journal article" date="2019" name="Int. J. Syst. Evol. Microbiol.">
        <title>The Global Catalogue of Microorganisms (GCM) 10K type strain sequencing project: providing services to taxonomists for standard genome sequencing and annotation.</title>
        <authorList>
            <consortium name="The Broad Institute Genomics Platform"/>
            <consortium name="The Broad Institute Genome Sequencing Center for Infectious Disease"/>
            <person name="Wu L."/>
            <person name="Ma J."/>
        </authorList>
    </citation>
    <scope>NUCLEOTIDE SEQUENCE [LARGE SCALE GENOMIC DNA]</scope>
    <source>
        <strain evidence="3">JCM 13581</strain>
    </source>
</reference>
<comment type="caution">
    <text evidence="2">The sequence shown here is derived from an EMBL/GenBank/DDBJ whole genome shotgun (WGS) entry which is preliminary data.</text>
</comment>
<evidence type="ECO:0000256" key="1">
    <source>
        <dbReference type="SAM" id="MobiDB-lite"/>
    </source>
</evidence>
<feature type="compositionally biased region" description="Low complexity" evidence="1">
    <location>
        <begin position="1"/>
        <end position="16"/>
    </location>
</feature>
<keyword evidence="3" id="KW-1185">Reference proteome</keyword>
<name>A0ABP5A3C5_9ACTN</name>
<feature type="region of interest" description="Disordered" evidence="1">
    <location>
        <begin position="1"/>
        <end position="26"/>
    </location>
</feature>
<gene>
    <name evidence="2" type="ORF">GCM10009716_09910</name>
</gene>
<dbReference type="Proteomes" id="UP001501303">
    <property type="component" value="Unassembled WGS sequence"/>
</dbReference>
<proteinExistence type="predicted"/>
<accession>A0ABP5A3C5</accession>
<organism evidence="2 3">
    <name type="scientific">Streptomyces sodiiphilus</name>
    <dbReference type="NCBI Taxonomy" id="226217"/>
    <lineage>
        <taxon>Bacteria</taxon>
        <taxon>Bacillati</taxon>
        <taxon>Actinomycetota</taxon>
        <taxon>Actinomycetes</taxon>
        <taxon>Kitasatosporales</taxon>
        <taxon>Streptomycetaceae</taxon>
        <taxon>Streptomyces</taxon>
    </lineage>
</organism>
<sequence>MTTTPPATRPPSAATAPHPPADGPTVIGLDCGTPNPGTADHLLHRLADLLPLPQGSYACTHRAPAPRPHIALSLRLPDTTTAEAVLDRLAAGAAAVPGLSAVLGDRRLGPPARRGTAAAAADAHATRTGGRAVLFPGSDTLTGTLTLRELLARTAITRTEVLGGVTPDPDAVLDTRGHVRPEWADGELLLRLMPASGGTYLPFEIPDPHPCCTDHP</sequence>
<evidence type="ECO:0000313" key="2">
    <source>
        <dbReference type="EMBL" id="GAA1902080.1"/>
    </source>
</evidence>
<dbReference type="RefSeq" id="WP_344259156.1">
    <property type="nucleotide sequence ID" value="NZ_BAAAMJ010000009.1"/>
</dbReference>